<feature type="non-terminal residue" evidence="14">
    <location>
        <position position="1"/>
    </location>
</feature>
<keyword evidence="9 13" id="KW-0472">Membrane</keyword>
<dbReference type="GO" id="GO:0005886">
    <property type="term" value="C:plasma membrane"/>
    <property type="evidence" value="ECO:0007669"/>
    <property type="project" value="TreeGrafter"/>
</dbReference>
<protein>
    <recommendedName>
        <fullName evidence="16">Pickpocket protein 28-like</fullName>
    </recommendedName>
</protein>
<dbReference type="PRINTS" id="PR01078">
    <property type="entry name" value="AMINACHANNEL"/>
</dbReference>
<organism evidence="14 15">
    <name type="scientific">Ignelater luminosus</name>
    <name type="common">Cucubano</name>
    <name type="synonym">Pyrophorus luminosus</name>
    <dbReference type="NCBI Taxonomy" id="2038154"/>
    <lineage>
        <taxon>Eukaryota</taxon>
        <taxon>Metazoa</taxon>
        <taxon>Ecdysozoa</taxon>
        <taxon>Arthropoda</taxon>
        <taxon>Hexapoda</taxon>
        <taxon>Insecta</taxon>
        <taxon>Pterygota</taxon>
        <taxon>Neoptera</taxon>
        <taxon>Endopterygota</taxon>
        <taxon>Coleoptera</taxon>
        <taxon>Polyphaga</taxon>
        <taxon>Elateriformia</taxon>
        <taxon>Elateroidea</taxon>
        <taxon>Elateridae</taxon>
        <taxon>Agrypninae</taxon>
        <taxon>Pyrophorini</taxon>
        <taxon>Ignelater</taxon>
    </lineage>
</organism>
<dbReference type="PANTHER" id="PTHR11690">
    <property type="entry name" value="AMILORIDE-SENSITIVE SODIUM CHANNEL-RELATED"/>
    <property type="match status" value="1"/>
</dbReference>
<evidence type="ECO:0000256" key="4">
    <source>
        <dbReference type="ARBA" id="ARBA00022461"/>
    </source>
</evidence>
<evidence type="ECO:0000256" key="11">
    <source>
        <dbReference type="ARBA" id="ARBA00023303"/>
    </source>
</evidence>
<dbReference type="InterPro" id="IPR001873">
    <property type="entry name" value="ENaC"/>
</dbReference>
<keyword evidence="15" id="KW-1185">Reference proteome</keyword>
<evidence type="ECO:0000313" key="15">
    <source>
        <dbReference type="Proteomes" id="UP000801492"/>
    </source>
</evidence>
<dbReference type="Pfam" id="PF00858">
    <property type="entry name" value="ASC"/>
    <property type="match status" value="1"/>
</dbReference>
<feature type="transmembrane region" description="Helical" evidence="13">
    <location>
        <begin position="47"/>
        <end position="65"/>
    </location>
</feature>
<comment type="caution">
    <text evidence="14">The sequence shown here is derived from an EMBL/GenBank/DDBJ whole genome shotgun (WGS) entry which is preliminary data.</text>
</comment>
<reference evidence="14" key="1">
    <citation type="submission" date="2019-08" db="EMBL/GenBank/DDBJ databases">
        <title>The genome of the North American firefly Photinus pyralis.</title>
        <authorList>
            <consortium name="Photinus pyralis genome working group"/>
            <person name="Fallon T.R."/>
            <person name="Sander Lower S.E."/>
            <person name="Weng J.-K."/>
        </authorList>
    </citation>
    <scope>NUCLEOTIDE SEQUENCE</scope>
    <source>
        <strain evidence="14">TRF0915ILg1</strain>
        <tissue evidence="14">Whole body</tissue>
    </source>
</reference>
<evidence type="ECO:0000256" key="5">
    <source>
        <dbReference type="ARBA" id="ARBA00022692"/>
    </source>
</evidence>
<keyword evidence="11 12" id="KW-0407">Ion channel</keyword>
<dbReference type="Gene3D" id="2.60.470.10">
    <property type="entry name" value="Acid-sensing ion channels like domains"/>
    <property type="match status" value="1"/>
</dbReference>
<evidence type="ECO:0000256" key="1">
    <source>
        <dbReference type="ARBA" id="ARBA00004141"/>
    </source>
</evidence>
<dbReference type="OrthoDB" id="6021021at2759"/>
<comment type="subcellular location">
    <subcellularLocation>
        <location evidence="1">Membrane</location>
        <topology evidence="1">Multi-pass membrane protein</topology>
    </subcellularLocation>
</comment>
<evidence type="ECO:0000256" key="2">
    <source>
        <dbReference type="ARBA" id="ARBA00007193"/>
    </source>
</evidence>
<evidence type="ECO:0008006" key="16">
    <source>
        <dbReference type="Google" id="ProtNLM"/>
    </source>
</evidence>
<keyword evidence="10 12" id="KW-0739">Sodium transport</keyword>
<gene>
    <name evidence="14" type="ORF">ILUMI_16270</name>
</gene>
<keyword evidence="7" id="KW-0915">Sodium</keyword>
<dbReference type="GO" id="GO:0015280">
    <property type="term" value="F:ligand-gated sodium channel activity"/>
    <property type="evidence" value="ECO:0007669"/>
    <property type="project" value="TreeGrafter"/>
</dbReference>
<accession>A0A8K0G940</accession>
<keyword evidence="4 12" id="KW-0894">Sodium channel</keyword>
<evidence type="ECO:0000256" key="10">
    <source>
        <dbReference type="ARBA" id="ARBA00023201"/>
    </source>
</evidence>
<evidence type="ECO:0000256" key="6">
    <source>
        <dbReference type="ARBA" id="ARBA00022989"/>
    </source>
</evidence>
<evidence type="ECO:0000313" key="14">
    <source>
        <dbReference type="EMBL" id="KAF2889903.1"/>
    </source>
</evidence>
<evidence type="ECO:0000256" key="13">
    <source>
        <dbReference type="SAM" id="Phobius"/>
    </source>
</evidence>
<dbReference type="AlphaFoldDB" id="A0A8K0G940"/>
<evidence type="ECO:0000256" key="12">
    <source>
        <dbReference type="RuleBase" id="RU000679"/>
    </source>
</evidence>
<keyword evidence="8 12" id="KW-0406">Ion transport</keyword>
<dbReference type="PANTHER" id="PTHR11690:SF288">
    <property type="entry name" value="AMILORIDE-SENSITIVE NA+ CHANNEL-RELATED"/>
    <property type="match status" value="1"/>
</dbReference>
<evidence type="ECO:0000256" key="3">
    <source>
        <dbReference type="ARBA" id="ARBA00022448"/>
    </source>
</evidence>
<dbReference type="EMBL" id="VTPC01060859">
    <property type="protein sequence ID" value="KAF2889903.1"/>
    <property type="molecule type" value="Genomic_DNA"/>
</dbReference>
<evidence type="ECO:0000256" key="8">
    <source>
        <dbReference type="ARBA" id="ARBA00023065"/>
    </source>
</evidence>
<keyword evidence="5 12" id="KW-0812">Transmembrane</keyword>
<proteinExistence type="inferred from homology"/>
<evidence type="ECO:0000256" key="7">
    <source>
        <dbReference type="ARBA" id="ARBA00023053"/>
    </source>
</evidence>
<dbReference type="Proteomes" id="UP000801492">
    <property type="component" value="Unassembled WGS sequence"/>
</dbReference>
<sequence length="377" mass="44426">MTLEKESDKYSDCLKNVTEYFQEYCVNTSIHGLKFLGEKGRSLIERIWWFVFITASLYFCVSSIIEAYRKWEYSPVVVSFSTSETPVWKIPFPAVTICPQVKAQRKLVNFTRLILKKRNKQFLDKEENKQLEYMSMICKTEWDLIGETNFTEIIDGNDIIDFFIKIQPSFFDTVDRCYWLGKNCSEDIDYIFTPLITKEGICYSFNLLDRNEIFTDHADNTFYDKFLIPRQPLSQWSLEKGYQFGSDLDAFPRRTTVGGVHGGLELLFNLNSSDLDYLCGDAIQGYKVILHNPLQIPYVKQRYFRIGLNQDVTIAVKPNIMTTSKQLEHYQSKRRRCFFNHEKKLKFFKVYDQQNCLHECLSNFTHDYCGCVGFYML</sequence>
<evidence type="ECO:0000256" key="9">
    <source>
        <dbReference type="ARBA" id="ARBA00023136"/>
    </source>
</evidence>
<name>A0A8K0G940_IGNLU</name>
<comment type="similarity">
    <text evidence="2 12">Belongs to the amiloride-sensitive sodium channel (TC 1.A.6) family.</text>
</comment>
<keyword evidence="3 12" id="KW-0813">Transport</keyword>
<keyword evidence="6 13" id="KW-1133">Transmembrane helix</keyword>